<feature type="domain" description="AB hydrolase-1" evidence="2">
    <location>
        <begin position="219"/>
        <end position="416"/>
    </location>
</feature>
<dbReference type="InterPro" id="IPR010941">
    <property type="entry name" value="PhaC_N"/>
</dbReference>
<evidence type="ECO:0000256" key="1">
    <source>
        <dbReference type="SAM" id="MobiDB-lite"/>
    </source>
</evidence>
<evidence type="ECO:0000313" key="4">
    <source>
        <dbReference type="EMBL" id="QXM23723.1"/>
    </source>
</evidence>
<evidence type="ECO:0000259" key="2">
    <source>
        <dbReference type="Pfam" id="PF00561"/>
    </source>
</evidence>
<protein>
    <submittedName>
        <fullName evidence="4">Alpha/beta fold hydrolase</fullName>
    </submittedName>
</protein>
<feature type="domain" description="Poly-beta-hydroxybutyrate polymerase N-terminal" evidence="3">
    <location>
        <begin position="129"/>
        <end position="180"/>
    </location>
</feature>
<evidence type="ECO:0000313" key="5">
    <source>
        <dbReference type="Proteomes" id="UP000694001"/>
    </source>
</evidence>
<dbReference type="KEGG" id="elio:KO353_10425"/>
<organism evidence="4 5">
    <name type="scientific">Elioraea tepida</name>
    <dbReference type="NCBI Taxonomy" id="2843330"/>
    <lineage>
        <taxon>Bacteria</taxon>
        <taxon>Pseudomonadati</taxon>
        <taxon>Pseudomonadota</taxon>
        <taxon>Alphaproteobacteria</taxon>
        <taxon>Acetobacterales</taxon>
        <taxon>Elioraeaceae</taxon>
        <taxon>Elioraea</taxon>
    </lineage>
</organism>
<name>A0A975YIT1_9PROT</name>
<dbReference type="InterPro" id="IPR000073">
    <property type="entry name" value="AB_hydrolase_1"/>
</dbReference>
<evidence type="ECO:0000259" key="3">
    <source>
        <dbReference type="Pfam" id="PF07167"/>
    </source>
</evidence>
<dbReference type="PANTHER" id="PTHR36837:SF2">
    <property type="entry name" value="POLY(3-HYDROXYALKANOATE) POLYMERASE SUBUNIT PHAC"/>
    <property type="match status" value="1"/>
</dbReference>
<dbReference type="Pfam" id="PF00561">
    <property type="entry name" value="Abhydrolase_1"/>
    <property type="match status" value="1"/>
</dbReference>
<dbReference type="InterPro" id="IPR051321">
    <property type="entry name" value="PHA/PHB_synthase"/>
</dbReference>
<sequence>MSASVREATPGPGESSGSALRPGAPAPLRRRGPRPVILHLILAWLRHSACSSAFSIVSMPSSAGSRSWRSATAAARAARVVEAIGAEGLEPAALPAAVFAELLRQDAALIAGIAAYRRHPYARALADPPVVWAEGGSRLLDYGATAPDRAAGPVLLVVPSLINRAYVLDLMEEASFLRWLAARGMRPLLLDWGWPGEAERRFGLTDVIAGRLERALVAAAAIAGERVVMVGYCMGGLLALASALRRPELVRAFAALATPWDFHAGDPARARVAASLLPLFEPLMAFHDALPVDALQVLFTALDPYGVAAKYRAFGRLAQDSARARLFVALEDWLADGVPLAAPIARECLGGWYGRNEPARLAWNVAGLPVDPRALAVPAFVAVPGRDRIVLPEGARPLARLIPKAVLHEPCSGHIGMVAGSGAEAALWRPFASWMSGL</sequence>
<dbReference type="GO" id="GO:0016787">
    <property type="term" value="F:hydrolase activity"/>
    <property type="evidence" value="ECO:0007669"/>
    <property type="project" value="UniProtKB-KW"/>
</dbReference>
<dbReference type="EMBL" id="CP076448">
    <property type="protein sequence ID" value="QXM23723.1"/>
    <property type="molecule type" value="Genomic_DNA"/>
</dbReference>
<gene>
    <name evidence="4" type="ORF">KO353_10425</name>
</gene>
<keyword evidence="5" id="KW-1185">Reference proteome</keyword>
<feature type="compositionally biased region" description="Low complexity" evidence="1">
    <location>
        <begin position="15"/>
        <end position="27"/>
    </location>
</feature>
<accession>A0A975YIT1</accession>
<keyword evidence="4" id="KW-0378">Hydrolase</keyword>
<dbReference type="PANTHER" id="PTHR36837">
    <property type="entry name" value="POLY(3-HYDROXYALKANOATE) POLYMERASE SUBUNIT PHAC"/>
    <property type="match status" value="1"/>
</dbReference>
<dbReference type="GO" id="GO:0042619">
    <property type="term" value="P:poly-hydroxybutyrate biosynthetic process"/>
    <property type="evidence" value="ECO:0007669"/>
    <property type="project" value="InterPro"/>
</dbReference>
<dbReference type="AlphaFoldDB" id="A0A975YIT1"/>
<proteinExistence type="predicted"/>
<reference evidence="4" key="1">
    <citation type="submission" date="2021-06" db="EMBL/GenBank/DDBJ databases">
        <title>Elioraea tepida, sp. nov., a moderately thermophilic aerobic anoxygenic phototrophic bacterium isolated from an alkaline siliceous hot spring mat community in Yellowstone National Park, WY, USA.</title>
        <authorList>
            <person name="Saini M.K."/>
            <person name="Yoshida S."/>
            <person name="Sebastian A."/>
            <person name="Hirose S."/>
            <person name="Hara E."/>
            <person name="Tamaki H."/>
            <person name="Soulier N.T."/>
            <person name="Albert I."/>
            <person name="Hanada S."/>
            <person name="Bryant D.A."/>
            <person name="Tank M."/>
        </authorList>
    </citation>
    <scope>NUCLEOTIDE SEQUENCE</scope>
    <source>
        <strain evidence="4">MS-P2</strain>
    </source>
</reference>
<dbReference type="Pfam" id="PF07167">
    <property type="entry name" value="PhaC_N"/>
    <property type="match status" value="1"/>
</dbReference>
<dbReference type="Proteomes" id="UP000694001">
    <property type="component" value="Chromosome"/>
</dbReference>
<feature type="region of interest" description="Disordered" evidence="1">
    <location>
        <begin position="1"/>
        <end position="28"/>
    </location>
</feature>